<dbReference type="OrthoDB" id="5196639at2"/>
<dbReference type="PROSITE" id="PS50943">
    <property type="entry name" value="HTH_CROC1"/>
    <property type="match status" value="1"/>
</dbReference>
<dbReference type="AlphaFoldDB" id="X5DMV8"/>
<protein>
    <submittedName>
        <fullName evidence="2">Putative transcriptional regulator, HTH3-family</fullName>
    </submittedName>
</protein>
<proteinExistence type="predicted"/>
<dbReference type="CDD" id="cd00093">
    <property type="entry name" value="HTH_XRE"/>
    <property type="match status" value="1"/>
</dbReference>
<evidence type="ECO:0000259" key="1">
    <source>
        <dbReference type="PROSITE" id="PS50943"/>
    </source>
</evidence>
<dbReference type="HOGENOM" id="CLU_173379_0_0_11"/>
<dbReference type="RefSeq" id="WP_038549185.1">
    <property type="nucleotide sequence ID" value="NZ_CP006842.1"/>
</dbReference>
<dbReference type="Proteomes" id="UP000023703">
    <property type="component" value="Chromosome"/>
</dbReference>
<evidence type="ECO:0000313" key="2">
    <source>
        <dbReference type="EMBL" id="AHW64468.1"/>
    </source>
</evidence>
<gene>
    <name evidence="2" type="ORF">CGLY_10115</name>
</gene>
<name>X5DMV8_9CORY</name>
<dbReference type="InterPro" id="IPR010982">
    <property type="entry name" value="Lambda_DNA-bd_dom_sf"/>
</dbReference>
<organism evidence="2 3">
    <name type="scientific">Corynebacterium glyciniphilum AJ 3170</name>
    <dbReference type="NCBI Taxonomy" id="1404245"/>
    <lineage>
        <taxon>Bacteria</taxon>
        <taxon>Bacillati</taxon>
        <taxon>Actinomycetota</taxon>
        <taxon>Actinomycetes</taxon>
        <taxon>Mycobacteriales</taxon>
        <taxon>Corynebacteriaceae</taxon>
        <taxon>Corynebacterium</taxon>
    </lineage>
</organism>
<dbReference type="GO" id="GO:0003677">
    <property type="term" value="F:DNA binding"/>
    <property type="evidence" value="ECO:0007669"/>
    <property type="project" value="InterPro"/>
</dbReference>
<dbReference type="eggNOG" id="COG1426">
    <property type="taxonomic scope" value="Bacteria"/>
</dbReference>
<reference evidence="2 3" key="1">
    <citation type="journal article" date="2015" name="Int. J. Syst. Evol. Microbiol.">
        <title>Revisiting Corynebacterium glyciniphilum (ex Kubota et al., 1972) sp. nov., nom. rev., isolated from putrefied banana.</title>
        <authorList>
            <person name="Al-Dilaimi A."/>
            <person name="Bednarz H."/>
            <person name="Lomker A."/>
            <person name="Niehaus K."/>
            <person name="Kalinowski J."/>
            <person name="Ruckert C."/>
        </authorList>
    </citation>
    <scope>NUCLEOTIDE SEQUENCE [LARGE SCALE GENOMIC DNA]</scope>
    <source>
        <strain evidence="2">AJ 3170</strain>
    </source>
</reference>
<feature type="domain" description="HTH cro/C1-type" evidence="1">
    <location>
        <begin position="21"/>
        <end position="76"/>
    </location>
</feature>
<evidence type="ECO:0000313" key="3">
    <source>
        <dbReference type="Proteomes" id="UP000023703"/>
    </source>
</evidence>
<dbReference type="SMART" id="SM00530">
    <property type="entry name" value="HTH_XRE"/>
    <property type="match status" value="1"/>
</dbReference>
<dbReference type="STRING" id="1404245.CGLY_10115"/>
<dbReference type="InterPro" id="IPR001387">
    <property type="entry name" value="Cro/C1-type_HTH"/>
</dbReference>
<accession>X5DMV8</accession>
<dbReference type="EMBL" id="CP006842">
    <property type="protein sequence ID" value="AHW64468.1"/>
    <property type="molecule type" value="Genomic_DNA"/>
</dbReference>
<dbReference type="Pfam" id="PF13560">
    <property type="entry name" value="HTH_31"/>
    <property type="match status" value="1"/>
</dbReference>
<dbReference type="SUPFAM" id="SSF47413">
    <property type="entry name" value="lambda repressor-like DNA-binding domains"/>
    <property type="match status" value="1"/>
</dbReference>
<dbReference type="KEGG" id="cgy:CGLY_10115"/>
<sequence length="91" mass="9755">MVRNPLTESEIEAGRRIGQVLRDARNRADRTLAAVAAKAGISAETLRKIETGRLPSPAFGTVVRLCTALELDVRAMADAWERRAAGATPAV</sequence>
<dbReference type="Gene3D" id="1.10.260.40">
    <property type="entry name" value="lambda repressor-like DNA-binding domains"/>
    <property type="match status" value="1"/>
</dbReference>
<keyword evidence="3" id="KW-1185">Reference proteome</keyword>